<evidence type="ECO:0000313" key="3">
    <source>
        <dbReference type="Proteomes" id="UP001204151"/>
    </source>
</evidence>
<accession>A0ABT1ZW92</accession>
<feature type="compositionally biased region" description="Polar residues" evidence="1">
    <location>
        <begin position="85"/>
        <end position="100"/>
    </location>
</feature>
<evidence type="ECO:0000313" key="2">
    <source>
        <dbReference type="EMBL" id="MCS0584217.1"/>
    </source>
</evidence>
<dbReference type="RefSeq" id="WP_258818779.1">
    <property type="nucleotide sequence ID" value="NZ_JANUGW010000019.1"/>
</dbReference>
<sequence length="196" mass="21556">MRHTLKAVFAHRSDTQHVLDELLASNYSRANTARVGPIGIEDLDDEPAHGSVDAGTDVPGTRFTYPPGTEPGSLQRRAHEDSRYFGTQSADSPPTGNTFEATMGADSQWVHPDDGRLHVPTPASSQDTDSAAHDDYMAAYLYGSEARRSENDRDKDWRDVEPALAAAWKTRHAGNASSTWDKVKAAVRHGWDRVRS</sequence>
<organism evidence="2 3">
    <name type="scientific">Massilia pinisoli</name>
    <dbReference type="NCBI Taxonomy" id="1772194"/>
    <lineage>
        <taxon>Bacteria</taxon>
        <taxon>Pseudomonadati</taxon>
        <taxon>Pseudomonadota</taxon>
        <taxon>Betaproteobacteria</taxon>
        <taxon>Burkholderiales</taxon>
        <taxon>Oxalobacteraceae</taxon>
        <taxon>Telluria group</taxon>
        <taxon>Massilia</taxon>
    </lineage>
</organism>
<name>A0ABT1ZW92_9BURK</name>
<proteinExistence type="predicted"/>
<keyword evidence="3" id="KW-1185">Reference proteome</keyword>
<feature type="region of interest" description="Disordered" evidence="1">
    <location>
        <begin position="42"/>
        <end position="101"/>
    </location>
</feature>
<reference evidence="2 3" key="1">
    <citation type="submission" date="2022-08" db="EMBL/GenBank/DDBJ databases">
        <title>Reclassification of Massilia species as members of the genera Telluria, Duganella, Pseudoduganella, Mokoshia gen. nov. and Zemynaea gen. nov. using orthogonal and non-orthogonal genome-based approaches.</title>
        <authorList>
            <person name="Bowman J.P."/>
        </authorList>
    </citation>
    <scope>NUCLEOTIDE SEQUENCE [LARGE SCALE GENOMIC DNA]</scope>
    <source>
        <strain evidence="2 3">JCM 31316</strain>
    </source>
</reference>
<comment type="caution">
    <text evidence="2">The sequence shown here is derived from an EMBL/GenBank/DDBJ whole genome shotgun (WGS) entry which is preliminary data.</text>
</comment>
<protein>
    <submittedName>
        <fullName evidence="2">Uncharacterized protein</fullName>
    </submittedName>
</protein>
<dbReference type="Proteomes" id="UP001204151">
    <property type="component" value="Unassembled WGS sequence"/>
</dbReference>
<dbReference type="EMBL" id="JANUGW010000019">
    <property type="protein sequence ID" value="MCS0584217.1"/>
    <property type="molecule type" value="Genomic_DNA"/>
</dbReference>
<gene>
    <name evidence="2" type="ORF">NX784_21710</name>
</gene>
<evidence type="ECO:0000256" key="1">
    <source>
        <dbReference type="SAM" id="MobiDB-lite"/>
    </source>
</evidence>